<feature type="compositionally biased region" description="Acidic residues" evidence="1">
    <location>
        <begin position="203"/>
        <end position="217"/>
    </location>
</feature>
<gene>
    <name evidence="2" type="ORF">BG015_002454</name>
</gene>
<feature type="compositionally biased region" description="Pro residues" evidence="1">
    <location>
        <begin position="556"/>
        <end position="572"/>
    </location>
</feature>
<feature type="compositionally biased region" description="Basic and acidic residues" evidence="1">
    <location>
        <begin position="147"/>
        <end position="156"/>
    </location>
</feature>
<dbReference type="OrthoDB" id="2448993at2759"/>
<keyword evidence="3" id="KW-1185">Reference proteome</keyword>
<feature type="compositionally biased region" description="Acidic residues" evidence="1">
    <location>
        <begin position="78"/>
        <end position="146"/>
    </location>
</feature>
<feature type="region of interest" description="Disordered" evidence="1">
    <location>
        <begin position="532"/>
        <end position="597"/>
    </location>
</feature>
<feature type="compositionally biased region" description="Basic residues" evidence="1">
    <location>
        <begin position="1"/>
        <end position="11"/>
    </location>
</feature>
<feature type="compositionally biased region" description="Low complexity" evidence="1">
    <location>
        <begin position="17"/>
        <end position="29"/>
    </location>
</feature>
<feature type="compositionally biased region" description="Pro residues" evidence="1">
    <location>
        <begin position="579"/>
        <end position="594"/>
    </location>
</feature>
<feature type="compositionally biased region" description="Polar residues" evidence="1">
    <location>
        <begin position="1316"/>
        <end position="1325"/>
    </location>
</feature>
<feature type="region of interest" description="Disordered" evidence="1">
    <location>
        <begin position="1017"/>
        <end position="1041"/>
    </location>
</feature>
<feature type="region of interest" description="Disordered" evidence="1">
    <location>
        <begin position="1312"/>
        <end position="1336"/>
    </location>
</feature>
<evidence type="ECO:0000313" key="2">
    <source>
        <dbReference type="EMBL" id="KAF9153852.1"/>
    </source>
</evidence>
<feature type="compositionally biased region" description="Low complexity" evidence="1">
    <location>
        <begin position="1054"/>
        <end position="1069"/>
    </location>
</feature>
<dbReference type="EMBL" id="JAAAUQ010000149">
    <property type="protein sequence ID" value="KAF9153852.1"/>
    <property type="molecule type" value="Genomic_DNA"/>
</dbReference>
<reference evidence="2" key="1">
    <citation type="journal article" date="2020" name="Fungal Divers.">
        <title>Resolving the Mortierellaceae phylogeny through synthesis of multi-gene phylogenetics and phylogenomics.</title>
        <authorList>
            <person name="Vandepol N."/>
            <person name="Liber J."/>
            <person name="Desiro A."/>
            <person name="Na H."/>
            <person name="Kennedy M."/>
            <person name="Barry K."/>
            <person name="Grigoriev I.V."/>
            <person name="Miller A.N."/>
            <person name="O'Donnell K."/>
            <person name="Stajich J.E."/>
            <person name="Bonito G."/>
        </authorList>
    </citation>
    <scope>NUCLEOTIDE SEQUENCE</scope>
    <source>
        <strain evidence="2">NRRL 6426</strain>
    </source>
</reference>
<feature type="region of interest" description="Disordered" evidence="1">
    <location>
        <begin position="1"/>
        <end position="342"/>
    </location>
</feature>
<feature type="compositionally biased region" description="Low complexity" evidence="1">
    <location>
        <begin position="248"/>
        <end position="281"/>
    </location>
</feature>
<evidence type="ECO:0000313" key="3">
    <source>
        <dbReference type="Proteomes" id="UP000748756"/>
    </source>
</evidence>
<accession>A0A9P5VDP7</accession>
<feature type="compositionally biased region" description="Low complexity" evidence="1">
    <location>
        <begin position="1024"/>
        <end position="1038"/>
    </location>
</feature>
<dbReference type="Proteomes" id="UP000748756">
    <property type="component" value="Unassembled WGS sequence"/>
</dbReference>
<feature type="compositionally biased region" description="Acidic residues" evidence="1">
    <location>
        <begin position="166"/>
        <end position="183"/>
    </location>
</feature>
<sequence length="1379" mass="153939">MTNINRRRKRLQTPDESSPLPSPTQQQSPKRSRTGGKTVPTRPVTRSRTRPSAPAASGFAHAVAVSTRQVVHPVASSDDGDDEKEDDEDEDEVDEDEDDEEREDDDDDDADDHDGDEDDDEDEEEDEEEDDSQDEDYEDESNGEDNDEKRWNHENKMLLQQFLQEGESDEHGDDEASSQEDSDQDRSSQNVGREAPTPARAIDEEEVEEGEEPEMLETNDSYQRFFSRRDFDGDDSSSAMGGFGGAGSTSSSSSSSSSSDGDNNYGYGNSAFTPSSLSSSSAPQGRSRYTSGRAGDGGQFRNRSIHEPLLGTSLTHPIEIDSPPQSEDGDDDDEIPRGRYQPEHFIVRERISNMYRLLAHNEKRLLDQTPPTSPTSPLSASRILALSQALSIASRSLNTVSDLMDLLIRTHLPQFWLYRAKNKYLNRFARKQPKNPRPRESTLLATCVDYRFPHTGTHFKNSHLSPQDIDDIFNNNRQEENYDGNIDHFGLKEEGHHADCPTNFYSKTEKGTKLHFGWDLVVGYQHFGVPKFPNPQRTIPPPPHPHKPHCRSLAPPGMPTPSPSPSSSPPRTPKSGSGAPPPPSPPPQLQPQPRPHTYYPARSLMASFCHLLPRDLELTTNQIRKLFTYFVWHPWFDCDFQAITIRRAYEELWPLFLLRDEDEEVEEQEEDEEYEMILEMKRKKRLEAELKKKQEAAGKKKSGKSAVKRKQRAPKAPAPPKTPAYIEYKRQTQMETRFTTSFERGLINHGVIRTIRNRTLEEYTRAARQVRKGWVFGPRSRQYQDQGQTAATSAVPHISHFEKVPTYPGTIHTFSANDRTLVEKGGKLYFEPDEVYPEQEIPKFQNKAWTRPDCADALDRLKREVKEWWDKEAEAQRQNLGFVLPEFARVRRWPAGKLEMVAGKLVFELDASVVEMETTTTVAKTKTSAKTISKILSDTTKPLAKTTTTQVTTRTFGRRRVNMDVDFSPIASRADRPVTGFARTTRSVAAARRESAQSQVQDLDMDVEMTSTSALRAHTQPSWGPTRLRQGQLQQPQQYRVQNPDTTSFSISRARIQSSSAATTTTTMSRQDRLQQPQLKRRQVQPPFITAIPSTNINNNSNVNAITGTMAGATQPPTTFPSTNTNAAAGPMAATARPPITFPSADTNVTTVAGPMAATGPSTTFPLTNVNTVAGPMGSVRPLTSAYNSQAISVDDFISDLTNPKADYWEMYMQRVQSGRSNGLNLANSSAVHQTLSATAATSLSQPLHTSASFLLTPAELSAQYFSSRSELNMASQGTLSGHAAAASVPVSGMQNNAVNDMSQFLNMSAMEDTDNGTSSSSSPRDVNDLNGGFTRMDIADRPTMMDYEMEEDPEVARQAAKLSGTELWFENQGGQNRW</sequence>
<organism evidence="2 3">
    <name type="scientific">Linnemannia schmuckeri</name>
    <dbReference type="NCBI Taxonomy" id="64567"/>
    <lineage>
        <taxon>Eukaryota</taxon>
        <taxon>Fungi</taxon>
        <taxon>Fungi incertae sedis</taxon>
        <taxon>Mucoromycota</taxon>
        <taxon>Mortierellomycotina</taxon>
        <taxon>Mortierellomycetes</taxon>
        <taxon>Mortierellales</taxon>
        <taxon>Mortierellaceae</taxon>
        <taxon>Linnemannia</taxon>
    </lineage>
</organism>
<proteinExistence type="predicted"/>
<protein>
    <submittedName>
        <fullName evidence="2">Uncharacterized protein</fullName>
    </submittedName>
</protein>
<feature type="region of interest" description="Disordered" evidence="1">
    <location>
        <begin position="692"/>
        <end position="722"/>
    </location>
</feature>
<feature type="compositionally biased region" description="Basic residues" evidence="1">
    <location>
        <begin position="699"/>
        <end position="713"/>
    </location>
</feature>
<feature type="compositionally biased region" description="Low complexity" evidence="1">
    <location>
        <begin position="38"/>
        <end position="54"/>
    </location>
</feature>
<dbReference type="PANTHER" id="PTHR35711">
    <property type="entry name" value="EXPRESSED PROTEIN"/>
    <property type="match status" value="1"/>
</dbReference>
<feature type="region of interest" description="Disordered" evidence="1">
    <location>
        <begin position="1054"/>
        <end position="1081"/>
    </location>
</feature>
<dbReference type="PANTHER" id="PTHR35711:SF1">
    <property type="entry name" value="ECTODERMAL, ISOFORM F"/>
    <property type="match status" value="1"/>
</dbReference>
<evidence type="ECO:0000256" key="1">
    <source>
        <dbReference type="SAM" id="MobiDB-lite"/>
    </source>
</evidence>
<name>A0A9P5VDP7_9FUNG</name>
<comment type="caution">
    <text evidence="2">The sequence shown here is derived from an EMBL/GenBank/DDBJ whole genome shotgun (WGS) entry which is preliminary data.</text>
</comment>